<dbReference type="InterPro" id="IPR011234">
    <property type="entry name" value="Fumarylacetoacetase-like_C"/>
</dbReference>
<name>A0A812MTJ6_SYMPI</name>
<keyword evidence="3" id="KW-0175">Coiled coil</keyword>
<feature type="region of interest" description="Disordered" evidence="4">
    <location>
        <begin position="216"/>
        <end position="236"/>
    </location>
</feature>
<dbReference type="GO" id="GO:0046872">
    <property type="term" value="F:metal ion binding"/>
    <property type="evidence" value="ECO:0007669"/>
    <property type="project" value="UniProtKB-KW"/>
</dbReference>
<evidence type="ECO:0000256" key="2">
    <source>
        <dbReference type="ARBA" id="ARBA00022723"/>
    </source>
</evidence>
<feature type="domain" description="Fumarylacetoacetase-like C-terminal" evidence="6">
    <location>
        <begin position="809"/>
        <end position="1009"/>
    </location>
</feature>
<keyword evidence="5" id="KW-0472">Membrane</keyword>
<keyword evidence="2" id="KW-0479">Metal-binding</keyword>
<reference evidence="7" key="1">
    <citation type="submission" date="2021-02" db="EMBL/GenBank/DDBJ databases">
        <authorList>
            <person name="Dougan E. K."/>
            <person name="Rhodes N."/>
            <person name="Thang M."/>
            <person name="Chan C."/>
        </authorList>
    </citation>
    <scope>NUCLEOTIDE SEQUENCE</scope>
</reference>
<comment type="similarity">
    <text evidence="1">Belongs to the FAH family.</text>
</comment>
<evidence type="ECO:0000313" key="7">
    <source>
        <dbReference type="EMBL" id="CAE7281957.1"/>
    </source>
</evidence>
<protein>
    <recommendedName>
        <fullName evidence="6">Fumarylacetoacetase-like C-terminal domain-containing protein</fullName>
    </recommendedName>
</protein>
<feature type="transmembrane region" description="Helical" evidence="5">
    <location>
        <begin position="71"/>
        <end position="93"/>
    </location>
</feature>
<keyword evidence="5" id="KW-1133">Transmembrane helix</keyword>
<proteinExistence type="inferred from homology"/>
<evidence type="ECO:0000256" key="5">
    <source>
        <dbReference type="SAM" id="Phobius"/>
    </source>
</evidence>
<feature type="coiled-coil region" evidence="3">
    <location>
        <begin position="420"/>
        <end position="507"/>
    </location>
</feature>
<comment type="caution">
    <text evidence="7">The sequence shown here is derived from an EMBL/GenBank/DDBJ whole genome shotgun (WGS) entry which is preliminary data.</text>
</comment>
<dbReference type="Proteomes" id="UP000649617">
    <property type="component" value="Unassembled WGS sequence"/>
</dbReference>
<evidence type="ECO:0000313" key="8">
    <source>
        <dbReference type="Proteomes" id="UP000649617"/>
    </source>
</evidence>
<dbReference type="OrthoDB" id="414858at2759"/>
<dbReference type="InterPro" id="IPR036663">
    <property type="entry name" value="Fumarylacetoacetase_C_sf"/>
</dbReference>
<feature type="transmembrane region" description="Helical" evidence="5">
    <location>
        <begin position="113"/>
        <end position="138"/>
    </location>
</feature>
<dbReference type="PANTHER" id="PTHR33835">
    <property type="entry name" value="YALI0C07656P"/>
    <property type="match status" value="1"/>
</dbReference>
<feature type="transmembrane region" description="Helical" evidence="5">
    <location>
        <begin position="180"/>
        <end position="205"/>
    </location>
</feature>
<gene>
    <name evidence="7" type="ORF">SPIL2461_LOCUS6321</name>
</gene>
<feature type="compositionally biased region" description="Low complexity" evidence="4">
    <location>
        <begin position="1148"/>
        <end position="1164"/>
    </location>
</feature>
<accession>A0A812MTJ6</accession>
<evidence type="ECO:0000256" key="1">
    <source>
        <dbReference type="ARBA" id="ARBA00010211"/>
    </source>
</evidence>
<dbReference type="PANTHER" id="PTHR33835:SF2">
    <property type="entry name" value="LYSINE-TRNA LIGASE"/>
    <property type="match status" value="1"/>
</dbReference>
<feature type="region of interest" description="Disordered" evidence="4">
    <location>
        <begin position="1135"/>
        <end position="1176"/>
    </location>
</feature>
<keyword evidence="5" id="KW-0812">Transmembrane</keyword>
<evidence type="ECO:0000259" key="6">
    <source>
        <dbReference type="Pfam" id="PF01557"/>
    </source>
</evidence>
<dbReference type="Pfam" id="PF14234">
    <property type="entry name" value="DUF4336"/>
    <property type="match status" value="1"/>
</dbReference>
<dbReference type="EMBL" id="CAJNIZ010009458">
    <property type="protein sequence ID" value="CAE7281957.1"/>
    <property type="molecule type" value="Genomic_DNA"/>
</dbReference>
<dbReference type="FunFam" id="3.90.850.10:FF:000002">
    <property type="entry name" value="2-hydroxyhepta-2,4-diene-1,7-dioate isomerase"/>
    <property type="match status" value="1"/>
</dbReference>
<dbReference type="Pfam" id="PF01557">
    <property type="entry name" value="FAA_hydrolase"/>
    <property type="match status" value="1"/>
</dbReference>
<feature type="transmembrane region" description="Helical" evidence="5">
    <location>
        <begin position="340"/>
        <end position="363"/>
    </location>
</feature>
<evidence type="ECO:0000256" key="4">
    <source>
        <dbReference type="SAM" id="MobiDB-lite"/>
    </source>
</evidence>
<dbReference type="GO" id="GO:0006107">
    <property type="term" value="P:oxaloacetate metabolic process"/>
    <property type="evidence" value="ECO:0007669"/>
    <property type="project" value="UniProtKB-ARBA"/>
</dbReference>
<organism evidence="7 8">
    <name type="scientific">Symbiodinium pilosum</name>
    <name type="common">Dinoflagellate</name>
    <dbReference type="NCBI Taxonomy" id="2952"/>
    <lineage>
        <taxon>Eukaryota</taxon>
        <taxon>Sar</taxon>
        <taxon>Alveolata</taxon>
        <taxon>Dinophyceae</taxon>
        <taxon>Suessiales</taxon>
        <taxon>Symbiodiniaceae</taxon>
        <taxon>Symbiodinium</taxon>
    </lineage>
</organism>
<feature type="transmembrane region" description="Helical" evidence="5">
    <location>
        <begin position="311"/>
        <end position="328"/>
    </location>
</feature>
<feature type="compositionally biased region" description="Pro residues" evidence="4">
    <location>
        <begin position="221"/>
        <end position="236"/>
    </location>
</feature>
<dbReference type="InterPro" id="IPR025638">
    <property type="entry name" value="DUF4336"/>
</dbReference>
<dbReference type="GO" id="GO:0050163">
    <property type="term" value="F:oxaloacetate tautomerase activity"/>
    <property type="evidence" value="ECO:0007669"/>
    <property type="project" value="UniProtKB-ARBA"/>
</dbReference>
<feature type="transmembrane region" description="Helical" evidence="5">
    <location>
        <begin position="241"/>
        <end position="264"/>
    </location>
</feature>
<sequence>MDVVQDPENVERVPGTCSFALCLVRACRGELQFAWEESEDLMLEFASKVPGWQQLSRADLQRHRCLRWNPLWWLCILGCAACIVLGHGFHATFCQGGSVRTDEYEVERRARIWWVYCYSGGFVGTVLVDIVALLSALASNGSQEERNRTIRSCQVAILIQLWYMIGDLNLLYRMSRKDTVLMHAAAISRVTFGAAFLVAFVIGLLTPAGQAAFHRWAEGQPEPPGPEAGHPPGPPPPRETAITWMIRLFFCLFMVVAYLGYTPLLRLDYSEAEPLAQSAAQRGLWKLKVALVAGVVVLAAEGFMFSRGPGLYMLAAQPFFVLGTAYLMEDGKLSCRRFVAALGALLPFVVVGSGFAICGPSLWEILAGRSHEEQAGCREVTRKDEDLGEREKTILRERSELFAQGLLSWPGEGISLLAQSAKREQELERKSLEIRERENELRKKEREVDSLRDQVRKLEDQVQQERRAAEDLQYKNQSLVQELHLRNRELQEQSEELAKFIQELDAQSRGNIPSVIKETRQAREEDPENVQLKAWSASIEGEACEVGAGAPEPAESWKALAHRECCGGSSHQSNPDCFDAIYTEELCCAEADWDEEAALSKLGDMRRRKNRGASDEFVAVSGSASDPLHSAEDPNLPGNVKIDALQRYMEDDMLEPEHRLGFLPGKVLLYLFCCNGFHNEYCWGPAMPQALLPDVDAWEGAGASVGIRAVAFRDCGAKTQGVMMVVFPLSRSKQAGSQAMPSLERRQSFQELFRFCDYHIISFAQILPEGGGPARSFTEAEGCPFEGLKDTGRKVSVGRFLPPVKPQDIICIGLNYRAHADELKLPYPKNPVVFMKPTTCAAGHGDAIAKPRVTEKMDYEVELAVVIGRECKDVTPEQALDYVLGYTCANDLSTRDWQKVPELAGSQWCRSKSFEGFAPLGPILVTKDEVPDPGALRVQTFVNGVQMQDSSTRDLIFSVPQIISFLSMGTRHITCLQVWLKVAARNRSIPVLMPRPGDRVAVEVEGLGRFGTATSRSEALQHRENLGPSGDHGVSVTGVKCWSLVKPELVKTALADRMVLAGTSKTVPLWTPPWVGLPPLVQVGGFAFIMLIVAGVTPLFMGQGLFGLKPPVEPEPVEEEKPQIELGVTDDLFAPGRRRRAAPKPAKKAAPAMSEETPEEAAPSEPEPDAEAKPRVSAWQRLKDWMLVHTEPRPAKLPAKLARPAPGAKSPRSLGSLHCAASFKVLAVALPLALGRRQLRTSRACRCPQGRLPKRRETLLAGVGAGVASQSAQALDGAESDYVYPEWFTLPLAPYARRRTLQKEIVPGQVWVLDQIFGTFYVHVPIRATVLKVDGGLLVYAPVAATKECVGMIRALEQEHGPVRWILLPSKAVEHKVLTGPFARRFPDAKLFVAPGQFSVPIDLPLSSLGFPPFEVVDPSRLDELPWAKDCDTAHVDVSTFGEIALFHRSSKTLVVTDSLISIPEDPPPLLLDPEYRKALAYHARDDEGSLVLDADAQRRGWARISLFATFFNPGALAEGEVQVPEASAKRPWRWQPGWQESFRRLRNDGKPLVAPIIRELILKQQPEKTKAYVDRICSWGFVRAVSAHFDCPIKISPKQFRETFSFASGSGAGNLRYCAEDVAFLGDLQQSAIPDGQPVRAEGPCGYKSKPRG</sequence>
<feature type="compositionally biased region" description="Basic residues" evidence="4">
    <location>
        <begin position="1136"/>
        <end position="1147"/>
    </location>
</feature>
<keyword evidence="8" id="KW-1185">Reference proteome</keyword>
<evidence type="ECO:0000256" key="3">
    <source>
        <dbReference type="SAM" id="Coils"/>
    </source>
</evidence>
<dbReference type="SUPFAM" id="SSF56529">
    <property type="entry name" value="FAH"/>
    <property type="match status" value="1"/>
</dbReference>
<dbReference type="Gene3D" id="3.90.850.10">
    <property type="entry name" value="Fumarylacetoacetase-like, C-terminal domain"/>
    <property type="match status" value="1"/>
</dbReference>
<feature type="transmembrane region" description="Helical" evidence="5">
    <location>
        <begin position="285"/>
        <end position="305"/>
    </location>
</feature>